<sequence>MASKVSRAHQFISSTSTVATAWALVYFNVLSVPPEAKAAIDIFPLWAIVAFGSYMLFKLGWDVFSFNDRKDAYDELVGEIQEAKADLRAKGCSI</sequence>
<evidence type="ECO:0000256" key="2">
    <source>
        <dbReference type="ARBA" id="ARBA00010430"/>
    </source>
</evidence>
<name>A0A1E4TA82_9ASCO</name>
<dbReference type="UniPathway" id="UPA00378"/>
<feature type="transmembrane region" description="Helical" evidence="7">
    <location>
        <begin position="12"/>
        <end position="30"/>
    </location>
</feature>
<dbReference type="GO" id="GO:0006506">
    <property type="term" value="P:GPI anchor biosynthetic process"/>
    <property type="evidence" value="ECO:0007669"/>
    <property type="project" value="TreeGrafter"/>
</dbReference>
<accession>A0A1E4TA82</accession>
<dbReference type="GO" id="GO:0033185">
    <property type="term" value="C:dolichol-phosphate-mannose synthase complex"/>
    <property type="evidence" value="ECO:0007669"/>
    <property type="project" value="TreeGrafter"/>
</dbReference>
<comment type="function">
    <text evidence="7">Stabilizer subunit of the dolichol-phosphate mannose (DPM) synthase complex; tethers catalytic subunit to the ER.</text>
</comment>
<evidence type="ECO:0000256" key="5">
    <source>
        <dbReference type="ARBA" id="ARBA00022989"/>
    </source>
</evidence>
<dbReference type="InterPro" id="IPR013174">
    <property type="entry name" value="DPM3"/>
</dbReference>
<keyword evidence="6 7" id="KW-0472">Membrane</keyword>
<dbReference type="EMBL" id="KV453843">
    <property type="protein sequence ID" value="ODV88662.1"/>
    <property type="molecule type" value="Genomic_DNA"/>
</dbReference>
<evidence type="ECO:0000256" key="4">
    <source>
        <dbReference type="ARBA" id="ARBA00022824"/>
    </source>
</evidence>
<evidence type="ECO:0000313" key="8">
    <source>
        <dbReference type="EMBL" id="ODV88662.1"/>
    </source>
</evidence>
<gene>
    <name evidence="8" type="ORF">CANCADRAFT_27990</name>
</gene>
<evidence type="ECO:0000256" key="6">
    <source>
        <dbReference type="ARBA" id="ARBA00023136"/>
    </source>
</evidence>
<dbReference type="PANTHER" id="PTHR16433:SF0">
    <property type="entry name" value="DOLICHOL-PHOSPHATE MANNOSYLTRANSFERASE SUBUNIT 3"/>
    <property type="match status" value="1"/>
</dbReference>
<comment type="pathway">
    <text evidence="7">Protein modification; protein glycosylation.</text>
</comment>
<dbReference type="PANTHER" id="PTHR16433">
    <property type="entry name" value="DOLICHOL-PHOSPHATE MANNOSYLTRANSFERASE SUBUNIT 3"/>
    <property type="match status" value="1"/>
</dbReference>
<keyword evidence="3 7" id="KW-0812">Transmembrane</keyword>
<organism evidence="8 9">
    <name type="scientific">Tortispora caseinolytica NRRL Y-17796</name>
    <dbReference type="NCBI Taxonomy" id="767744"/>
    <lineage>
        <taxon>Eukaryota</taxon>
        <taxon>Fungi</taxon>
        <taxon>Dikarya</taxon>
        <taxon>Ascomycota</taxon>
        <taxon>Saccharomycotina</taxon>
        <taxon>Trigonopsidomycetes</taxon>
        <taxon>Trigonopsidales</taxon>
        <taxon>Trigonopsidaceae</taxon>
        <taxon>Tortispora</taxon>
    </lineage>
</organism>
<evidence type="ECO:0000256" key="3">
    <source>
        <dbReference type="ARBA" id="ARBA00022692"/>
    </source>
</evidence>
<reference evidence="9" key="1">
    <citation type="submission" date="2016-02" db="EMBL/GenBank/DDBJ databases">
        <title>Comparative genomics of biotechnologically important yeasts.</title>
        <authorList>
            <consortium name="DOE Joint Genome Institute"/>
            <person name="Riley R."/>
            <person name="Haridas S."/>
            <person name="Wolfe K.H."/>
            <person name="Lopes M.R."/>
            <person name="Hittinger C.T."/>
            <person name="Goker M."/>
            <person name="Salamov A."/>
            <person name="Wisecaver J."/>
            <person name="Long T.M."/>
            <person name="Aerts A.L."/>
            <person name="Barry K."/>
            <person name="Choi C."/>
            <person name="Clum A."/>
            <person name="Coughlan A.Y."/>
            <person name="Deshpande S."/>
            <person name="Douglass A.P."/>
            <person name="Hanson S.J."/>
            <person name="Klenk H.-P."/>
            <person name="Labutti K."/>
            <person name="Lapidus A."/>
            <person name="Lindquist E."/>
            <person name="Lipzen A."/>
            <person name="Meier-Kolthoff J.P."/>
            <person name="Ohm R.A."/>
            <person name="Otillar R.P."/>
            <person name="Pangilinan J."/>
            <person name="Peng Y."/>
            <person name="Rokas A."/>
            <person name="Rosa C.A."/>
            <person name="Scheuner C."/>
            <person name="Sibirny A.A."/>
            <person name="Slot J.C."/>
            <person name="Stielow J.B."/>
            <person name="Sun H."/>
            <person name="Kurtzman C.P."/>
            <person name="Blackwell M."/>
            <person name="Jeffries T.W."/>
            <person name="Grigoriev I.V."/>
        </authorList>
    </citation>
    <scope>NUCLEOTIDE SEQUENCE [LARGE SCALE GENOMIC DNA]</scope>
    <source>
        <strain evidence="9">NRRL Y-17796</strain>
    </source>
</reference>
<proteinExistence type="inferred from homology"/>
<dbReference type="Proteomes" id="UP000095023">
    <property type="component" value="Unassembled WGS sequence"/>
</dbReference>
<keyword evidence="4 7" id="KW-0256">Endoplasmic reticulum</keyword>
<keyword evidence="5 7" id="KW-1133">Transmembrane helix</keyword>
<evidence type="ECO:0000313" key="9">
    <source>
        <dbReference type="Proteomes" id="UP000095023"/>
    </source>
</evidence>
<dbReference type="OrthoDB" id="2014333at2759"/>
<comment type="similarity">
    <text evidence="2 7">Belongs to the DPM3 family.</text>
</comment>
<evidence type="ECO:0000256" key="1">
    <source>
        <dbReference type="ARBA" id="ARBA00004477"/>
    </source>
</evidence>
<feature type="transmembrane region" description="Helical" evidence="7">
    <location>
        <begin position="42"/>
        <end position="61"/>
    </location>
</feature>
<comment type="subcellular location">
    <subcellularLocation>
        <location evidence="1 7">Endoplasmic reticulum membrane</location>
        <topology evidence="1 7">Multi-pass membrane protein</topology>
    </subcellularLocation>
</comment>
<dbReference type="Pfam" id="PF08285">
    <property type="entry name" value="DPM3"/>
    <property type="match status" value="1"/>
</dbReference>
<dbReference type="GO" id="GO:0005789">
    <property type="term" value="C:endoplasmic reticulum membrane"/>
    <property type="evidence" value="ECO:0007669"/>
    <property type="project" value="UniProtKB-SubCell"/>
</dbReference>
<keyword evidence="9" id="KW-1185">Reference proteome</keyword>
<evidence type="ECO:0000256" key="7">
    <source>
        <dbReference type="RuleBase" id="RU365085"/>
    </source>
</evidence>
<protein>
    <recommendedName>
        <fullName evidence="7">Dolichol-phosphate mannosyltransferase subunit 3</fullName>
    </recommendedName>
</protein>
<dbReference type="AlphaFoldDB" id="A0A1E4TA82"/>
<comment type="subunit">
    <text evidence="7">Component of the dolichol-phosphate mannose (DPM) synthase complex.</text>
</comment>